<dbReference type="Proteomes" id="UP000827872">
    <property type="component" value="Linkage Group LG01"/>
</dbReference>
<keyword evidence="2" id="KW-1185">Reference proteome</keyword>
<organism evidence="1 2">
    <name type="scientific">Sphaerodactylus townsendi</name>
    <dbReference type="NCBI Taxonomy" id="933632"/>
    <lineage>
        <taxon>Eukaryota</taxon>
        <taxon>Metazoa</taxon>
        <taxon>Chordata</taxon>
        <taxon>Craniata</taxon>
        <taxon>Vertebrata</taxon>
        <taxon>Euteleostomi</taxon>
        <taxon>Lepidosauria</taxon>
        <taxon>Squamata</taxon>
        <taxon>Bifurcata</taxon>
        <taxon>Gekkota</taxon>
        <taxon>Sphaerodactylidae</taxon>
        <taxon>Sphaerodactylus</taxon>
    </lineage>
</organism>
<evidence type="ECO:0000313" key="1">
    <source>
        <dbReference type="EMBL" id="KAH8016585.1"/>
    </source>
</evidence>
<reference evidence="1" key="1">
    <citation type="submission" date="2021-08" db="EMBL/GenBank/DDBJ databases">
        <title>The first chromosome-level gecko genome reveals the dynamic sex chromosomes of Neotropical dwarf geckos (Sphaerodactylidae: Sphaerodactylus).</title>
        <authorList>
            <person name="Pinto B.J."/>
            <person name="Keating S.E."/>
            <person name="Gamble T."/>
        </authorList>
    </citation>
    <scope>NUCLEOTIDE SEQUENCE</scope>
    <source>
        <strain evidence="1">TG3544</strain>
    </source>
</reference>
<accession>A0ACB8GAS7</accession>
<gene>
    <name evidence="1" type="ORF">K3G42_019866</name>
</gene>
<name>A0ACB8GAS7_9SAUR</name>
<sequence length="129" mass="14604">MISSLSSLLQNRLSNELYPEFSWIQPEFSTPVSSYHSWCFSSAVNQESKCVCAEERGCSRAITPLVQQTSQFHRSNGISSHISMKIPNSHPEIRSPPPAEILSHFRLKLFWVISSKSRSPTKRSALNTH</sequence>
<protein>
    <submittedName>
        <fullName evidence="1">Uncharacterized protein</fullName>
    </submittedName>
</protein>
<evidence type="ECO:0000313" key="2">
    <source>
        <dbReference type="Proteomes" id="UP000827872"/>
    </source>
</evidence>
<dbReference type="EMBL" id="CM037614">
    <property type="protein sequence ID" value="KAH8016585.1"/>
    <property type="molecule type" value="Genomic_DNA"/>
</dbReference>
<proteinExistence type="predicted"/>
<comment type="caution">
    <text evidence="1">The sequence shown here is derived from an EMBL/GenBank/DDBJ whole genome shotgun (WGS) entry which is preliminary data.</text>
</comment>